<reference evidence="1 2" key="1">
    <citation type="journal article" date="2011" name="Science">
        <title>The ecoresponsive genome of Daphnia pulex.</title>
        <authorList>
            <person name="Colbourne J.K."/>
            <person name="Pfrender M.E."/>
            <person name="Gilbert D."/>
            <person name="Thomas W.K."/>
            <person name="Tucker A."/>
            <person name="Oakley T.H."/>
            <person name="Tokishita S."/>
            <person name="Aerts A."/>
            <person name="Arnold G.J."/>
            <person name="Basu M.K."/>
            <person name="Bauer D.J."/>
            <person name="Caceres C.E."/>
            <person name="Carmel L."/>
            <person name="Casola C."/>
            <person name="Choi J.H."/>
            <person name="Detter J.C."/>
            <person name="Dong Q."/>
            <person name="Dusheyko S."/>
            <person name="Eads B.D."/>
            <person name="Frohlich T."/>
            <person name="Geiler-Samerotte K.A."/>
            <person name="Gerlach D."/>
            <person name="Hatcher P."/>
            <person name="Jogdeo S."/>
            <person name="Krijgsveld J."/>
            <person name="Kriventseva E.V."/>
            <person name="Kultz D."/>
            <person name="Laforsch C."/>
            <person name="Lindquist E."/>
            <person name="Lopez J."/>
            <person name="Manak J.R."/>
            <person name="Muller J."/>
            <person name="Pangilinan J."/>
            <person name="Patwardhan R.P."/>
            <person name="Pitluck S."/>
            <person name="Pritham E.J."/>
            <person name="Rechtsteiner A."/>
            <person name="Rho M."/>
            <person name="Rogozin I.B."/>
            <person name="Sakarya O."/>
            <person name="Salamov A."/>
            <person name="Schaack S."/>
            <person name="Shapiro H."/>
            <person name="Shiga Y."/>
            <person name="Skalitzky C."/>
            <person name="Smith Z."/>
            <person name="Souvorov A."/>
            <person name="Sung W."/>
            <person name="Tang Z."/>
            <person name="Tsuchiya D."/>
            <person name="Tu H."/>
            <person name="Vos H."/>
            <person name="Wang M."/>
            <person name="Wolf Y.I."/>
            <person name="Yamagata H."/>
            <person name="Yamada T."/>
            <person name="Ye Y."/>
            <person name="Shaw J.R."/>
            <person name="Andrews J."/>
            <person name="Crease T.J."/>
            <person name="Tang H."/>
            <person name="Lucas S.M."/>
            <person name="Robertson H.M."/>
            <person name="Bork P."/>
            <person name="Koonin E.V."/>
            <person name="Zdobnov E.M."/>
            <person name="Grigoriev I.V."/>
            <person name="Lynch M."/>
            <person name="Boore J.L."/>
        </authorList>
    </citation>
    <scope>NUCLEOTIDE SEQUENCE [LARGE SCALE GENOMIC DNA]</scope>
</reference>
<protein>
    <submittedName>
        <fullName evidence="1">Uncharacterized protein</fullName>
    </submittedName>
</protein>
<evidence type="ECO:0000313" key="1">
    <source>
        <dbReference type="EMBL" id="EFX84329.1"/>
    </source>
</evidence>
<name>E9G867_DAPPU</name>
<accession>E9G867</accession>
<keyword evidence="2" id="KW-1185">Reference proteome</keyword>
<dbReference type="Proteomes" id="UP000000305">
    <property type="component" value="Unassembled WGS sequence"/>
</dbReference>
<dbReference type="InParanoid" id="E9G867"/>
<organism evidence="1 2">
    <name type="scientific">Daphnia pulex</name>
    <name type="common">Water flea</name>
    <dbReference type="NCBI Taxonomy" id="6669"/>
    <lineage>
        <taxon>Eukaryota</taxon>
        <taxon>Metazoa</taxon>
        <taxon>Ecdysozoa</taxon>
        <taxon>Arthropoda</taxon>
        <taxon>Crustacea</taxon>
        <taxon>Branchiopoda</taxon>
        <taxon>Diplostraca</taxon>
        <taxon>Cladocera</taxon>
        <taxon>Anomopoda</taxon>
        <taxon>Daphniidae</taxon>
        <taxon>Daphnia</taxon>
    </lineage>
</organism>
<dbReference type="AlphaFoldDB" id="E9G867"/>
<gene>
    <name evidence="1" type="ORF">DAPPUDRAFT_239046</name>
</gene>
<dbReference type="EMBL" id="GL732535">
    <property type="protein sequence ID" value="EFX84329.1"/>
    <property type="molecule type" value="Genomic_DNA"/>
</dbReference>
<sequence>MQARNLCLRSQNHSVAVVNLQDVDAFARSNSLLPSICGQQQENAATQDFVFEVQGLDN</sequence>
<evidence type="ECO:0000313" key="2">
    <source>
        <dbReference type="Proteomes" id="UP000000305"/>
    </source>
</evidence>
<dbReference type="KEGG" id="dpx:DAPPUDRAFT_239046"/>
<dbReference type="HOGENOM" id="CLU_2981156_0_0_1"/>
<proteinExistence type="predicted"/>